<comment type="caution">
    <text evidence="11">The sequence shown here is derived from an EMBL/GenBank/DDBJ whole genome shotgun (WGS) entry which is preliminary data.</text>
</comment>
<dbReference type="InterPro" id="IPR038591">
    <property type="entry name" value="NolW-like_sf"/>
</dbReference>
<keyword evidence="3" id="KW-0732">Signal</keyword>
<evidence type="ECO:0000256" key="4">
    <source>
        <dbReference type="ARBA" id="ARBA00023136"/>
    </source>
</evidence>
<dbReference type="Pfam" id="PF00263">
    <property type="entry name" value="Secretin"/>
    <property type="match status" value="1"/>
</dbReference>
<dbReference type="Gene3D" id="3.30.1370.120">
    <property type="match status" value="1"/>
</dbReference>
<feature type="domain" description="Secretin/TonB short N-terminal" evidence="10">
    <location>
        <begin position="191"/>
        <end position="242"/>
    </location>
</feature>
<protein>
    <submittedName>
        <fullName evidence="11">Type II secretion system protein GspD</fullName>
    </submittedName>
</protein>
<evidence type="ECO:0000313" key="12">
    <source>
        <dbReference type="Proteomes" id="UP001225906"/>
    </source>
</evidence>
<dbReference type="InterPro" id="IPR050810">
    <property type="entry name" value="Bact_Secretion_Sys_Channel"/>
</dbReference>
<dbReference type="Pfam" id="PF03958">
    <property type="entry name" value="Secretin_N"/>
    <property type="match status" value="1"/>
</dbReference>
<keyword evidence="4" id="KW-0472">Membrane</keyword>
<feature type="coiled-coil region" evidence="8">
    <location>
        <begin position="96"/>
        <end position="123"/>
    </location>
</feature>
<dbReference type="PRINTS" id="PR00811">
    <property type="entry name" value="BCTERIALGSPD"/>
</dbReference>
<evidence type="ECO:0000256" key="5">
    <source>
        <dbReference type="ARBA" id="ARBA00023237"/>
    </source>
</evidence>
<feature type="compositionally biased region" description="Polar residues" evidence="9">
    <location>
        <begin position="619"/>
        <end position="649"/>
    </location>
</feature>
<dbReference type="Pfam" id="PF07660">
    <property type="entry name" value="STN"/>
    <property type="match status" value="1"/>
</dbReference>
<evidence type="ECO:0000313" key="11">
    <source>
        <dbReference type="EMBL" id="MDP8568193.1"/>
    </source>
</evidence>
<dbReference type="EMBL" id="JAVCAP010000021">
    <property type="protein sequence ID" value="MDP8568193.1"/>
    <property type="molecule type" value="Genomic_DNA"/>
</dbReference>
<evidence type="ECO:0000256" key="7">
    <source>
        <dbReference type="RuleBase" id="RU004004"/>
    </source>
</evidence>
<dbReference type="InterPro" id="IPR011662">
    <property type="entry name" value="Secretin/TonB_short_N"/>
</dbReference>
<dbReference type="PRINTS" id="PR01032">
    <property type="entry name" value="PHAGEIV"/>
</dbReference>
<evidence type="ECO:0000256" key="9">
    <source>
        <dbReference type="SAM" id="MobiDB-lite"/>
    </source>
</evidence>
<evidence type="ECO:0000259" key="10">
    <source>
        <dbReference type="SMART" id="SM00965"/>
    </source>
</evidence>
<comment type="similarity">
    <text evidence="6">Belongs to the bacterial secretin family.</text>
</comment>
<dbReference type="RefSeq" id="WP_306390080.1">
    <property type="nucleotide sequence ID" value="NZ_JAVCAP010000021.1"/>
</dbReference>
<evidence type="ECO:0000256" key="6">
    <source>
        <dbReference type="RuleBase" id="RU004003"/>
    </source>
</evidence>
<feature type="region of interest" description="Disordered" evidence="9">
    <location>
        <begin position="593"/>
        <end position="665"/>
    </location>
</feature>
<gene>
    <name evidence="11" type="ORF">Q9291_10075</name>
</gene>
<dbReference type="InterPro" id="IPR001775">
    <property type="entry name" value="GspD/PilQ"/>
</dbReference>
<keyword evidence="5" id="KW-0998">Cell outer membrane</keyword>
<comment type="subcellular location">
    <subcellularLocation>
        <location evidence="7">Cell outer membrane</location>
    </subcellularLocation>
    <subcellularLocation>
        <location evidence="1">Membrane</location>
    </subcellularLocation>
</comment>
<keyword evidence="2 7" id="KW-0813">Transport</keyword>
<dbReference type="InterPro" id="IPR004846">
    <property type="entry name" value="T2SS/T3SS_dom"/>
</dbReference>
<evidence type="ECO:0000256" key="1">
    <source>
        <dbReference type="ARBA" id="ARBA00004370"/>
    </source>
</evidence>
<feature type="compositionally biased region" description="Low complexity" evidence="9">
    <location>
        <begin position="603"/>
        <end position="618"/>
    </location>
</feature>
<dbReference type="Proteomes" id="UP001225906">
    <property type="component" value="Unassembled WGS sequence"/>
</dbReference>
<evidence type="ECO:0000256" key="2">
    <source>
        <dbReference type="ARBA" id="ARBA00022448"/>
    </source>
</evidence>
<dbReference type="SMART" id="SM00965">
    <property type="entry name" value="STN"/>
    <property type="match status" value="1"/>
</dbReference>
<evidence type="ECO:0000256" key="8">
    <source>
        <dbReference type="SAM" id="Coils"/>
    </source>
</evidence>
<keyword evidence="8" id="KW-0175">Coiled coil</keyword>
<organism evidence="11 12">
    <name type="scientific">Methylophilus aquaticus</name>
    <dbReference type="NCBI Taxonomy" id="1971610"/>
    <lineage>
        <taxon>Bacteria</taxon>
        <taxon>Pseudomonadati</taxon>
        <taxon>Pseudomonadota</taxon>
        <taxon>Betaproteobacteria</taxon>
        <taxon>Nitrosomonadales</taxon>
        <taxon>Methylophilaceae</taxon>
        <taxon>Methylophilus</taxon>
    </lineage>
</organism>
<accession>A0ABT9JUH7</accession>
<name>A0ABT9JUH7_9PROT</name>
<evidence type="ECO:0000256" key="3">
    <source>
        <dbReference type="ARBA" id="ARBA00022729"/>
    </source>
</evidence>
<sequence length="665" mass="73043">MALSTLLMLSACSSYPWQKTPELSPEGKVHMLAKEVAEHPGDVALRNRWYRERENTINDLSRDAEAADARGDIAVAKEIYARILTLDPNNRKAADYGNLNMREQALNKQIENAKRQLDQPKQAQKIVRDVLLERPANAEAKALESKLVGMDTRARTALPQLKSNMSKPVSLELRDANLKVVFEALSRATGINFVLDKDIKPESKASVFVKKMPVEDAIDMVLASNGMQKKVLSPNSVLVYPATQQKNKDYQDLLIRNFYFSNTTAKQCADMLRTILKIKDIYVDERLNMLVIRDRPEVLILAEKMIRAQDLADPEVMLEIEVLEITRNKLQQLGITYPTSLTVLNSPLTLETIQAIKSSTIGVSPAPGVQFKTTDSDLNLLSNPRIRVKNNEKAKVVVGNKVPVITTNTTANVGTSESVSYIDVGLKLDVEPKIMLDDFISIKVSLEVSSLGEAITLSNNSKVYNIGTRNASTVLRLKHGETQILAGLIQDSERKNANKVPGLGEIPLLGRLFSNNSDEKNKTEIVLAITPKIISNVSLPEASFSEYWSGTDSVISDKPMLNNTPAPAAPANRMQEIRDLQSQRRRELNNAAETLEPAVVDQNSTADPASSAPSANTDPQASQATSDNSAPVNNEIASPSDTPATNALETEQLPASKLVEPVVIP</sequence>
<dbReference type="PANTHER" id="PTHR30332:SF17">
    <property type="entry name" value="TYPE IV PILIATION SYSTEM PROTEIN DR_0774-RELATED"/>
    <property type="match status" value="1"/>
</dbReference>
<feature type="region of interest" description="Disordered" evidence="9">
    <location>
        <begin position="554"/>
        <end position="573"/>
    </location>
</feature>
<dbReference type="PANTHER" id="PTHR30332">
    <property type="entry name" value="PROBABLE GENERAL SECRETION PATHWAY PROTEIN D"/>
    <property type="match status" value="1"/>
</dbReference>
<dbReference type="InterPro" id="IPR005644">
    <property type="entry name" value="NolW-like"/>
</dbReference>
<keyword evidence="12" id="KW-1185">Reference proteome</keyword>
<reference evidence="12" key="1">
    <citation type="journal article" date="2019" name="Int. J. Syst. Evol. Microbiol.">
        <title>The Global Catalogue of Microorganisms (GCM) 10K type strain sequencing project: providing services to taxonomists for standard genome sequencing and annotation.</title>
        <authorList>
            <consortium name="The Broad Institute Genomics Platform"/>
            <consortium name="The Broad Institute Genome Sequencing Center for Infectious Disease"/>
            <person name="Wu L."/>
            <person name="Ma J."/>
        </authorList>
    </citation>
    <scope>NUCLEOTIDE SEQUENCE [LARGE SCALE GENOMIC DNA]</scope>
    <source>
        <strain evidence="12">VKM B-3159</strain>
    </source>
</reference>
<proteinExistence type="inferred from homology"/>